<organism evidence="1 2">
    <name type="scientific">Rattus norvegicus</name>
    <name type="common">Rat</name>
    <dbReference type="NCBI Taxonomy" id="10116"/>
    <lineage>
        <taxon>Eukaryota</taxon>
        <taxon>Metazoa</taxon>
        <taxon>Chordata</taxon>
        <taxon>Craniata</taxon>
        <taxon>Vertebrata</taxon>
        <taxon>Euteleostomi</taxon>
        <taxon>Mammalia</taxon>
        <taxon>Eutheria</taxon>
        <taxon>Euarchontoglires</taxon>
        <taxon>Glires</taxon>
        <taxon>Rodentia</taxon>
        <taxon>Myomorpha</taxon>
        <taxon>Muroidea</taxon>
        <taxon>Muridae</taxon>
        <taxon>Murinae</taxon>
        <taxon>Rattus</taxon>
    </lineage>
</organism>
<evidence type="ECO:0000313" key="2">
    <source>
        <dbReference type="Proteomes" id="UP000234681"/>
    </source>
</evidence>
<proteinExistence type="predicted"/>
<dbReference type="Proteomes" id="UP000234681">
    <property type="component" value="Chromosome 5"/>
</dbReference>
<protein>
    <submittedName>
        <fullName evidence="1">RCG31201</fullName>
    </submittedName>
</protein>
<evidence type="ECO:0000313" key="1">
    <source>
        <dbReference type="EMBL" id="EDL80393.1"/>
    </source>
</evidence>
<dbReference type="AlphaFoldDB" id="A6IS42"/>
<sequence>MTQALLRWRQCSQPAGHRVRGPRKPSLFWADSAKPCCHSSHCHFLYSSGTAAQLGLGSGPEKQAVEFYSAMKAS</sequence>
<gene>
    <name evidence="1" type="ORF">rCG_31201</name>
</gene>
<accession>A6IS42</accession>
<name>A6IS42_RAT</name>
<reference evidence="2" key="1">
    <citation type="submission" date="2005-09" db="EMBL/GenBank/DDBJ databases">
        <authorList>
            <person name="Mural R.J."/>
            <person name="Li P.W."/>
            <person name="Adams M.D."/>
            <person name="Amanatides P.G."/>
            <person name="Baden-Tillson H."/>
            <person name="Barnstead M."/>
            <person name="Chin S.H."/>
            <person name="Dew I."/>
            <person name="Evans C.A."/>
            <person name="Ferriera S."/>
            <person name="Flanigan M."/>
            <person name="Fosler C."/>
            <person name="Glodek A."/>
            <person name="Gu Z."/>
            <person name="Holt R.A."/>
            <person name="Jennings D."/>
            <person name="Kraft C.L."/>
            <person name="Lu F."/>
            <person name="Nguyen T."/>
            <person name="Nusskern D.R."/>
            <person name="Pfannkoch C.M."/>
            <person name="Sitter C."/>
            <person name="Sutton G.G."/>
            <person name="Venter J.C."/>
            <person name="Wang Z."/>
            <person name="Woodage T."/>
            <person name="Zheng X.H."/>
            <person name="Zhong F."/>
        </authorList>
    </citation>
    <scope>NUCLEOTIDE SEQUENCE [LARGE SCALE GENOMIC DNA]</scope>
    <source>
        <strain>BN</strain>
        <strain evidence="2">Sprague-Dawley</strain>
    </source>
</reference>
<dbReference type="EMBL" id="CH473968">
    <property type="protein sequence ID" value="EDL80393.1"/>
    <property type="molecule type" value="Genomic_DNA"/>
</dbReference>